<gene>
    <name evidence="1" type="ORF">QJ043_05495</name>
</gene>
<dbReference type="EMBL" id="JASJEX010000002">
    <property type="protein sequence ID" value="MDJ1129534.1"/>
    <property type="molecule type" value="Genomic_DNA"/>
</dbReference>
<comment type="caution">
    <text evidence="1">The sequence shown here is derived from an EMBL/GenBank/DDBJ whole genome shotgun (WGS) entry which is preliminary data.</text>
</comment>
<dbReference type="Pfam" id="PF04343">
    <property type="entry name" value="DUF488"/>
    <property type="match status" value="1"/>
</dbReference>
<proteinExistence type="predicted"/>
<protein>
    <submittedName>
        <fullName evidence="1">DUF488 domain-containing protein</fullName>
    </submittedName>
</protein>
<sequence>MQLRVTSPYQTTAEKFFGQLKAWQVDEVVDIRLHNTTQLDGFSKYPDIAYFCETICHAGYAHDTDFSPAPEPMKEYVHGEISWEEFSSDYRRAMEAKHAAKLFLERYGRFASVAVIGAATKQRRSHSEVLAELVEAAQQ</sequence>
<evidence type="ECO:0000313" key="2">
    <source>
        <dbReference type="Proteomes" id="UP001431693"/>
    </source>
</evidence>
<name>A0ABT6ZL36_9ACTN</name>
<evidence type="ECO:0000313" key="1">
    <source>
        <dbReference type="EMBL" id="MDJ1129534.1"/>
    </source>
</evidence>
<reference evidence="1" key="1">
    <citation type="submission" date="2023-05" db="EMBL/GenBank/DDBJ databases">
        <title>[olsenella] sp. nov., isolated from a pig farm feces dump.</title>
        <authorList>
            <person name="Chang Y.-H."/>
        </authorList>
    </citation>
    <scope>NUCLEOTIDE SEQUENCE</scope>
    <source>
        <strain evidence="1">YH-ols2217</strain>
    </source>
</reference>
<keyword evidence="2" id="KW-1185">Reference proteome</keyword>
<dbReference type="Proteomes" id="UP001431693">
    <property type="component" value="Unassembled WGS sequence"/>
</dbReference>
<accession>A0ABT6ZL36</accession>
<dbReference type="RefSeq" id="WP_283713679.1">
    <property type="nucleotide sequence ID" value="NZ_JASJEW010000006.1"/>
</dbReference>
<dbReference type="InterPro" id="IPR007438">
    <property type="entry name" value="DUF488"/>
</dbReference>
<organism evidence="1 2">
    <name type="scientific">Kribbibacterium absianum</name>
    <dbReference type="NCBI Taxonomy" id="3044210"/>
    <lineage>
        <taxon>Bacteria</taxon>
        <taxon>Bacillati</taxon>
        <taxon>Actinomycetota</taxon>
        <taxon>Coriobacteriia</taxon>
        <taxon>Coriobacteriales</taxon>
        <taxon>Kribbibacteriaceae</taxon>
        <taxon>Kribbibacterium</taxon>
    </lineage>
</organism>